<protein>
    <submittedName>
        <fullName evidence="1">Uncharacterized protein</fullName>
    </submittedName>
</protein>
<evidence type="ECO:0000313" key="2">
    <source>
        <dbReference type="Proteomes" id="UP000540191"/>
    </source>
</evidence>
<proteinExistence type="predicted"/>
<dbReference type="AlphaFoldDB" id="A0A7W7GPQ9"/>
<organism evidence="1 2">
    <name type="scientific">Micrococcus cohnii</name>
    <dbReference type="NCBI Taxonomy" id="993416"/>
    <lineage>
        <taxon>Bacteria</taxon>
        <taxon>Bacillati</taxon>
        <taxon>Actinomycetota</taxon>
        <taxon>Actinomycetes</taxon>
        <taxon>Micrococcales</taxon>
        <taxon>Micrococcaceae</taxon>
        <taxon>Micrococcus</taxon>
    </lineage>
</organism>
<reference evidence="1 2" key="1">
    <citation type="submission" date="2020-08" db="EMBL/GenBank/DDBJ databases">
        <title>Sequencing the genomes of 1000 actinobacteria strains.</title>
        <authorList>
            <person name="Klenk H.-P."/>
        </authorList>
    </citation>
    <scope>NUCLEOTIDE SEQUENCE [LARGE SCALE GENOMIC DNA]</scope>
    <source>
        <strain evidence="1 2">DSM 23974</strain>
    </source>
</reference>
<dbReference type="EMBL" id="JACHNA010000001">
    <property type="protein sequence ID" value="MBB4736002.1"/>
    <property type="molecule type" value="Genomic_DNA"/>
</dbReference>
<sequence>MDIMRGMQDLGRGAVCGTGVVDVAGALHPAAPGLEARVAAAQASVMHLKWLQTRYVQEQKDWEEQLTPLRRAEMVDWVSDAGRRFKERLEDLRYEAEGVIMRFDEGAIELAGAIIDAETALDRARRDRDIARQALRTAVCS</sequence>
<accession>A0A7W7GPQ9</accession>
<evidence type="ECO:0000313" key="1">
    <source>
        <dbReference type="EMBL" id="MBB4736002.1"/>
    </source>
</evidence>
<keyword evidence="2" id="KW-1185">Reference proteome</keyword>
<gene>
    <name evidence="1" type="ORF">HDA30_001510</name>
</gene>
<dbReference type="Proteomes" id="UP000540191">
    <property type="component" value="Unassembled WGS sequence"/>
</dbReference>
<name>A0A7W7GPQ9_9MICC</name>
<dbReference type="RefSeq" id="WP_184241579.1">
    <property type="nucleotide sequence ID" value="NZ_JACHNA010000001.1"/>
</dbReference>
<comment type="caution">
    <text evidence="1">The sequence shown here is derived from an EMBL/GenBank/DDBJ whole genome shotgun (WGS) entry which is preliminary data.</text>
</comment>